<comment type="caution">
    <text evidence="3">The sequence shown here is derived from an EMBL/GenBank/DDBJ whole genome shotgun (WGS) entry which is preliminary data.</text>
</comment>
<accession>X6MR77</accession>
<dbReference type="PROSITE" id="PS00028">
    <property type="entry name" value="ZINC_FINGER_C2H2_1"/>
    <property type="match status" value="1"/>
</dbReference>
<name>X6MR77_RETFI</name>
<evidence type="ECO:0000259" key="2">
    <source>
        <dbReference type="PROSITE" id="PS50157"/>
    </source>
</evidence>
<feature type="domain" description="C2H2-type" evidence="2">
    <location>
        <begin position="84"/>
        <end position="111"/>
    </location>
</feature>
<feature type="non-terminal residue" evidence="3">
    <location>
        <position position="139"/>
    </location>
</feature>
<evidence type="ECO:0000313" key="3">
    <source>
        <dbReference type="EMBL" id="ETO15922.1"/>
    </source>
</evidence>
<evidence type="ECO:0000256" key="1">
    <source>
        <dbReference type="PROSITE-ProRule" id="PRU00042"/>
    </source>
</evidence>
<dbReference type="EMBL" id="ASPP01018696">
    <property type="protein sequence ID" value="ETO15922.1"/>
    <property type="molecule type" value="Genomic_DNA"/>
</dbReference>
<proteinExistence type="predicted"/>
<evidence type="ECO:0000313" key="4">
    <source>
        <dbReference type="Proteomes" id="UP000023152"/>
    </source>
</evidence>
<dbReference type="GO" id="GO:0008270">
    <property type="term" value="F:zinc ion binding"/>
    <property type="evidence" value="ECO:0007669"/>
    <property type="project" value="UniProtKB-KW"/>
</dbReference>
<keyword evidence="4" id="KW-1185">Reference proteome</keyword>
<dbReference type="Proteomes" id="UP000023152">
    <property type="component" value="Unassembled WGS sequence"/>
</dbReference>
<keyword evidence="1" id="KW-0863">Zinc-finger</keyword>
<protein>
    <recommendedName>
        <fullName evidence="2">C2H2-type domain-containing protein</fullName>
    </recommendedName>
</protein>
<dbReference type="AlphaFoldDB" id="X6MR77"/>
<dbReference type="InterPro" id="IPR013087">
    <property type="entry name" value="Znf_C2H2_type"/>
</dbReference>
<reference evidence="3 4" key="1">
    <citation type="journal article" date="2013" name="Curr. Biol.">
        <title>The Genome of the Foraminiferan Reticulomyxa filosa.</title>
        <authorList>
            <person name="Glockner G."/>
            <person name="Hulsmann N."/>
            <person name="Schleicher M."/>
            <person name="Noegel A.A."/>
            <person name="Eichinger L."/>
            <person name="Gallinger C."/>
            <person name="Pawlowski J."/>
            <person name="Sierra R."/>
            <person name="Euteneuer U."/>
            <person name="Pillet L."/>
            <person name="Moustafa A."/>
            <person name="Platzer M."/>
            <person name="Groth M."/>
            <person name="Szafranski K."/>
            <person name="Schliwa M."/>
        </authorList>
    </citation>
    <scope>NUCLEOTIDE SEQUENCE [LARGE SCALE GENOMIC DNA]</scope>
</reference>
<dbReference type="PROSITE" id="PS50157">
    <property type="entry name" value="ZINC_FINGER_C2H2_2"/>
    <property type="match status" value="1"/>
</dbReference>
<dbReference type="OrthoDB" id="3561125at2759"/>
<keyword evidence="1" id="KW-0862">Zinc</keyword>
<gene>
    <name evidence="3" type="ORF">RFI_21442</name>
</gene>
<sequence>MSLRIEKISKDGKSSLHSFNKVNEEQKWLEQKKKRIMIDIPGLKNMSSIVCTCFFLPPTLEGVKKRKQVINKQTNKKMNKDLRLKCPRCPQVFSSQKEVCRHLRLHPNPKACPYCEHIVSCMYNRHCICEHNIYIHKLK</sequence>
<organism evidence="3 4">
    <name type="scientific">Reticulomyxa filosa</name>
    <dbReference type="NCBI Taxonomy" id="46433"/>
    <lineage>
        <taxon>Eukaryota</taxon>
        <taxon>Sar</taxon>
        <taxon>Rhizaria</taxon>
        <taxon>Retaria</taxon>
        <taxon>Foraminifera</taxon>
        <taxon>Monothalamids</taxon>
        <taxon>Reticulomyxidae</taxon>
        <taxon>Reticulomyxa</taxon>
    </lineage>
</organism>
<keyword evidence="1" id="KW-0479">Metal-binding</keyword>